<feature type="domain" description="Histidine kinase" evidence="13">
    <location>
        <begin position="243"/>
        <end position="460"/>
    </location>
</feature>
<feature type="domain" description="PAS" evidence="14">
    <location>
        <begin position="121"/>
        <end position="169"/>
    </location>
</feature>
<evidence type="ECO:0000256" key="12">
    <source>
        <dbReference type="SAM" id="Phobius"/>
    </source>
</evidence>
<accession>A0A517MKZ6</accession>
<keyword evidence="16" id="KW-1185">Reference proteome</keyword>
<dbReference type="Pfam" id="PF08448">
    <property type="entry name" value="PAS_4"/>
    <property type="match status" value="1"/>
</dbReference>
<dbReference type="CDD" id="cd00075">
    <property type="entry name" value="HATPase"/>
    <property type="match status" value="1"/>
</dbReference>
<dbReference type="InterPro" id="IPR050351">
    <property type="entry name" value="BphY/WalK/GraS-like"/>
</dbReference>
<dbReference type="FunFam" id="1.10.287.130:FF:000008">
    <property type="entry name" value="Two-component sensor histidine kinase"/>
    <property type="match status" value="1"/>
</dbReference>
<name>A0A517MKZ6_9BACT</name>
<evidence type="ECO:0000256" key="6">
    <source>
        <dbReference type="ARBA" id="ARBA00022679"/>
    </source>
</evidence>
<keyword evidence="11 12" id="KW-0472">Membrane</keyword>
<dbReference type="KEGG" id="rml:FF011L_43490"/>
<evidence type="ECO:0000256" key="10">
    <source>
        <dbReference type="ARBA" id="ARBA00023012"/>
    </source>
</evidence>
<dbReference type="SUPFAM" id="SSF47384">
    <property type="entry name" value="Homodimeric domain of signal transducing histidine kinase"/>
    <property type="match status" value="1"/>
</dbReference>
<dbReference type="NCBIfam" id="TIGR00229">
    <property type="entry name" value="sensory_box"/>
    <property type="match status" value="1"/>
</dbReference>
<dbReference type="PROSITE" id="PS50109">
    <property type="entry name" value="HIS_KIN"/>
    <property type="match status" value="1"/>
</dbReference>
<keyword evidence="7" id="KW-0547">Nucleotide-binding</keyword>
<evidence type="ECO:0000256" key="5">
    <source>
        <dbReference type="ARBA" id="ARBA00022553"/>
    </source>
</evidence>
<dbReference type="RefSeq" id="WP_145353750.1">
    <property type="nucleotide sequence ID" value="NZ_CP036262.1"/>
</dbReference>
<evidence type="ECO:0000256" key="3">
    <source>
        <dbReference type="ARBA" id="ARBA00012438"/>
    </source>
</evidence>
<sequence length="475" mass="51778">MPTPPVPPKVNSTLWCGHIVMGFAIICMGLDLHRLNSFGVILLGIVLTSASLILSRRAIQANLQPLVDVAQKLIRENDRWQEGKPTTETRTTLDSPLSRLVDSQNELHRVAARAQKNLQNEFEQLLTILNSMDEGVIAIDSDETILLANTASKKLIRFVTDDARGRPFIEASRNWALCNALRKCLSTGRVQESEIQTVSGPLRTYALRVSCLPGNPPPGAVAVLHDVTELRRLENLRHEFVTNVSHELKTPLASILAYAETLRCGAIHDQENNIGFVQRIEEQAERLHQLIQDMLQIARVETGQETMQIVELSLASAARGTVAQHADVASRKEINVHVECSEDATIQADEDGLNTVLDNLVSNAIKYTPVGGKIVVAVRKTDDEAILEVSDNGIGIAPENQPRVFERFFRADKARSRAVISTGLGLSIVKHLTQAFGGSVAVSSELGNGSTFTLRFPLSAAGDFPPAVNAGPPSP</sequence>
<dbReference type="GO" id="GO:0000155">
    <property type="term" value="F:phosphorelay sensor kinase activity"/>
    <property type="evidence" value="ECO:0007669"/>
    <property type="project" value="InterPro"/>
</dbReference>
<evidence type="ECO:0000256" key="7">
    <source>
        <dbReference type="ARBA" id="ARBA00022741"/>
    </source>
</evidence>
<dbReference type="SUPFAM" id="SSF55785">
    <property type="entry name" value="PYP-like sensor domain (PAS domain)"/>
    <property type="match status" value="1"/>
</dbReference>
<evidence type="ECO:0000256" key="1">
    <source>
        <dbReference type="ARBA" id="ARBA00000085"/>
    </source>
</evidence>
<dbReference type="Proteomes" id="UP000320672">
    <property type="component" value="Chromosome"/>
</dbReference>
<evidence type="ECO:0000259" key="14">
    <source>
        <dbReference type="PROSITE" id="PS50112"/>
    </source>
</evidence>
<keyword evidence="12" id="KW-1133">Transmembrane helix</keyword>
<dbReference type="GO" id="GO:0016036">
    <property type="term" value="P:cellular response to phosphate starvation"/>
    <property type="evidence" value="ECO:0007669"/>
    <property type="project" value="TreeGrafter"/>
</dbReference>
<comment type="subcellular location">
    <subcellularLocation>
        <location evidence="2">Cell membrane</location>
    </subcellularLocation>
</comment>
<dbReference type="InterPro" id="IPR003661">
    <property type="entry name" value="HisK_dim/P_dom"/>
</dbReference>
<evidence type="ECO:0000256" key="4">
    <source>
        <dbReference type="ARBA" id="ARBA00022475"/>
    </source>
</evidence>
<protein>
    <recommendedName>
        <fullName evidence="3">histidine kinase</fullName>
        <ecNumber evidence="3">2.7.13.3</ecNumber>
    </recommendedName>
</protein>
<reference evidence="15 16" key="1">
    <citation type="submission" date="2019-02" db="EMBL/GenBank/DDBJ databases">
        <title>Deep-cultivation of Planctomycetes and their phenomic and genomic characterization uncovers novel biology.</title>
        <authorList>
            <person name="Wiegand S."/>
            <person name="Jogler M."/>
            <person name="Boedeker C."/>
            <person name="Pinto D."/>
            <person name="Vollmers J."/>
            <person name="Rivas-Marin E."/>
            <person name="Kohn T."/>
            <person name="Peeters S.H."/>
            <person name="Heuer A."/>
            <person name="Rast P."/>
            <person name="Oberbeckmann S."/>
            <person name="Bunk B."/>
            <person name="Jeske O."/>
            <person name="Meyerdierks A."/>
            <person name="Storesund J.E."/>
            <person name="Kallscheuer N."/>
            <person name="Luecker S."/>
            <person name="Lage O.M."/>
            <person name="Pohl T."/>
            <person name="Merkel B.J."/>
            <person name="Hornburger P."/>
            <person name="Mueller R.-W."/>
            <person name="Bruemmer F."/>
            <person name="Labrenz M."/>
            <person name="Spormann A.M."/>
            <person name="Op den Camp H."/>
            <person name="Overmann J."/>
            <person name="Amann R."/>
            <person name="Jetten M.S.M."/>
            <person name="Mascher T."/>
            <person name="Medema M.H."/>
            <person name="Devos D.P."/>
            <person name="Kaster A.-K."/>
            <person name="Ovreas L."/>
            <person name="Rohde M."/>
            <person name="Galperin M.Y."/>
            <person name="Jogler C."/>
        </authorList>
    </citation>
    <scope>NUCLEOTIDE SEQUENCE [LARGE SCALE GENOMIC DNA]</scope>
    <source>
        <strain evidence="15 16">FF011L</strain>
    </source>
</reference>
<dbReference type="PROSITE" id="PS50112">
    <property type="entry name" value="PAS"/>
    <property type="match status" value="1"/>
</dbReference>
<keyword evidence="5" id="KW-0597">Phosphoprotein</keyword>
<dbReference type="EC" id="2.7.13.3" evidence="3"/>
<dbReference type="InterPro" id="IPR035965">
    <property type="entry name" value="PAS-like_dom_sf"/>
</dbReference>
<dbReference type="SMART" id="SM00388">
    <property type="entry name" value="HisKA"/>
    <property type="match status" value="1"/>
</dbReference>
<dbReference type="InterPro" id="IPR003594">
    <property type="entry name" value="HATPase_dom"/>
</dbReference>
<dbReference type="GO" id="GO:0005886">
    <property type="term" value="C:plasma membrane"/>
    <property type="evidence" value="ECO:0007669"/>
    <property type="project" value="UniProtKB-SubCell"/>
</dbReference>
<dbReference type="InterPro" id="IPR004358">
    <property type="entry name" value="Sig_transdc_His_kin-like_C"/>
</dbReference>
<gene>
    <name evidence="15" type="primary">phoR_2</name>
    <name evidence="15" type="ORF">FF011L_43490</name>
</gene>
<dbReference type="FunFam" id="3.30.565.10:FF:000006">
    <property type="entry name" value="Sensor histidine kinase WalK"/>
    <property type="match status" value="1"/>
</dbReference>
<dbReference type="InterPro" id="IPR036097">
    <property type="entry name" value="HisK_dim/P_sf"/>
</dbReference>
<dbReference type="InterPro" id="IPR000014">
    <property type="entry name" value="PAS"/>
</dbReference>
<dbReference type="Pfam" id="PF00512">
    <property type="entry name" value="HisKA"/>
    <property type="match status" value="1"/>
</dbReference>
<evidence type="ECO:0000256" key="9">
    <source>
        <dbReference type="ARBA" id="ARBA00022840"/>
    </source>
</evidence>
<dbReference type="SMART" id="SM00387">
    <property type="entry name" value="HATPase_c"/>
    <property type="match status" value="1"/>
</dbReference>
<dbReference type="GO" id="GO:0005524">
    <property type="term" value="F:ATP binding"/>
    <property type="evidence" value="ECO:0007669"/>
    <property type="project" value="UniProtKB-KW"/>
</dbReference>
<dbReference type="CDD" id="cd00082">
    <property type="entry name" value="HisKA"/>
    <property type="match status" value="1"/>
</dbReference>
<dbReference type="GO" id="GO:0004721">
    <property type="term" value="F:phosphoprotein phosphatase activity"/>
    <property type="evidence" value="ECO:0007669"/>
    <property type="project" value="TreeGrafter"/>
</dbReference>
<proteinExistence type="predicted"/>
<organism evidence="15 16">
    <name type="scientific">Roseimaritima multifibrata</name>
    <dbReference type="NCBI Taxonomy" id="1930274"/>
    <lineage>
        <taxon>Bacteria</taxon>
        <taxon>Pseudomonadati</taxon>
        <taxon>Planctomycetota</taxon>
        <taxon>Planctomycetia</taxon>
        <taxon>Pirellulales</taxon>
        <taxon>Pirellulaceae</taxon>
        <taxon>Roseimaritima</taxon>
    </lineage>
</organism>
<evidence type="ECO:0000256" key="2">
    <source>
        <dbReference type="ARBA" id="ARBA00004236"/>
    </source>
</evidence>
<dbReference type="InterPro" id="IPR013656">
    <property type="entry name" value="PAS_4"/>
</dbReference>
<keyword evidence="8" id="KW-0418">Kinase</keyword>
<evidence type="ECO:0000313" key="16">
    <source>
        <dbReference type="Proteomes" id="UP000320672"/>
    </source>
</evidence>
<evidence type="ECO:0000259" key="13">
    <source>
        <dbReference type="PROSITE" id="PS50109"/>
    </source>
</evidence>
<dbReference type="Pfam" id="PF02518">
    <property type="entry name" value="HATPase_c"/>
    <property type="match status" value="1"/>
</dbReference>
<feature type="transmembrane region" description="Helical" evidence="12">
    <location>
        <begin position="12"/>
        <end position="30"/>
    </location>
</feature>
<dbReference type="OrthoDB" id="9813151at2"/>
<dbReference type="PRINTS" id="PR00344">
    <property type="entry name" value="BCTRLSENSOR"/>
</dbReference>
<dbReference type="InterPro" id="IPR036890">
    <property type="entry name" value="HATPase_C_sf"/>
</dbReference>
<evidence type="ECO:0000313" key="15">
    <source>
        <dbReference type="EMBL" id="QDS95552.1"/>
    </source>
</evidence>
<keyword evidence="6 15" id="KW-0808">Transferase</keyword>
<dbReference type="SUPFAM" id="SSF55874">
    <property type="entry name" value="ATPase domain of HSP90 chaperone/DNA topoisomerase II/histidine kinase"/>
    <property type="match status" value="1"/>
</dbReference>
<feature type="transmembrane region" description="Helical" evidence="12">
    <location>
        <begin position="37"/>
        <end position="55"/>
    </location>
</feature>
<dbReference type="InterPro" id="IPR005467">
    <property type="entry name" value="His_kinase_dom"/>
</dbReference>
<dbReference type="PANTHER" id="PTHR45453:SF1">
    <property type="entry name" value="PHOSPHATE REGULON SENSOR PROTEIN PHOR"/>
    <property type="match status" value="1"/>
</dbReference>
<keyword evidence="9" id="KW-0067">ATP-binding</keyword>
<dbReference type="Gene3D" id="3.30.450.20">
    <property type="entry name" value="PAS domain"/>
    <property type="match status" value="1"/>
</dbReference>
<comment type="catalytic activity">
    <reaction evidence="1">
        <text>ATP + protein L-histidine = ADP + protein N-phospho-L-histidine.</text>
        <dbReference type="EC" id="2.7.13.3"/>
    </reaction>
</comment>
<dbReference type="Gene3D" id="1.10.287.130">
    <property type="match status" value="1"/>
</dbReference>
<evidence type="ECO:0000256" key="11">
    <source>
        <dbReference type="ARBA" id="ARBA00023136"/>
    </source>
</evidence>
<dbReference type="PANTHER" id="PTHR45453">
    <property type="entry name" value="PHOSPHATE REGULON SENSOR PROTEIN PHOR"/>
    <property type="match status" value="1"/>
</dbReference>
<keyword evidence="4" id="KW-1003">Cell membrane</keyword>
<dbReference type="AlphaFoldDB" id="A0A517MKZ6"/>
<dbReference type="EMBL" id="CP036262">
    <property type="protein sequence ID" value="QDS95552.1"/>
    <property type="molecule type" value="Genomic_DNA"/>
</dbReference>
<keyword evidence="12" id="KW-0812">Transmembrane</keyword>
<dbReference type="Gene3D" id="3.30.565.10">
    <property type="entry name" value="Histidine kinase-like ATPase, C-terminal domain"/>
    <property type="match status" value="1"/>
</dbReference>
<evidence type="ECO:0000256" key="8">
    <source>
        <dbReference type="ARBA" id="ARBA00022777"/>
    </source>
</evidence>
<keyword evidence="10" id="KW-0902">Two-component regulatory system</keyword>